<dbReference type="InterPro" id="IPR001036">
    <property type="entry name" value="Acrflvin-R"/>
</dbReference>
<dbReference type="Gene3D" id="3.30.2090.10">
    <property type="entry name" value="Multidrug efflux transporter AcrB TolC docking domain, DN and DC subdomains"/>
    <property type="match status" value="2"/>
</dbReference>
<feature type="transmembrane region" description="Helical" evidence="1">
    <location>
        <begin position="910"/>
        <end position="932"/>
    </location>
</feature>
<dbReference type="SUPFAM" id="SSF82866">
    <property type="entry name" value="Multidrug efflux transporter AcrB transmembrane domain"/>
    <property type="match status" value="2"/>
</dbReference>
<feature type="transmembrane region" description="Helical" evidence="1">
    <location>
        <begin position="521"/>
        <end position="543"/>
    </location>
</feature>
<feature type="transmembrane region" description="Helical" evidence="1">
    <location>
        <begin position="334"/>
        <end position="352"/>
    </location>
</feature>
<dbReference type="Proteomes" id="UP001139682">
    <property type="component" value="Unassembled WGS sequence"/>
</dbReference>
<feature type="transmembrane region" description="Helical" evidence="1">
    <location>
        <begin position="12"/>
        <end position="30"/>
    </location>
</feature>
<dbReference type="Gene3D" id="3.30.70.1430">
    <property type="entry name" value="Multidrug efflux transporter AcrB pore domain"/>
    <property type="match status" value="2"/>
</dbReference>
<dbReference type="Gene3D" id="3.30.70.1440">
    <property type="entry name" value="Multidrug efflux transporter AcrB pore domain"/>
    <property type="match status" value="1"/>
</dbReference>
<feature type="transmembrane region" description="Helical" evidence="1">
    <location>
        <begin position="458"/>
        <end position="485"/>
    </location>
</feature>
<dbReference type="Gene3D" id="3.30.70.1320">
    <property type="entry name" value="Multidrug efflux transporter AcrB pore domain like"/>
    <property type="match status" value="1"/>
</dbReference>
<dbReference type="InterPro" id="IPR027463">
    <property type="entry name" value="AcrB_DN_DC_subdom"/>
</dbReference>
<feature type="transmembrane region" description="Helical" evidence="1">
    <location>
        <begin position="960"/>
        <end position="981"/>
    </location>
</feature>
<dbReference type="PRINTS" id="PR00702">
    <property type="entry name" value="ACRIFLAVINRP"/>
</dbReference>
<name>A0A9X1WCK5_9GAMM</name>
<evidence type="ECO:0000313" key="2">
    <source>
        <dbReference type="EMBL" id="MCJ0975368.1"/>
    </source>
</evidence>
<keyword evidence="1" id="KW-1133">Transmembrane helix</keyword>
<reference evidence="2" key="1">
    <citation type="submission" date="2022-03" db="EMBL/GenBank/DDBJ databases">
        <title>Pseudomonas marianensis sp. nov., a marine bacterium isolated from deep-sea sediments of the Mariana Trench.</title>
        <authorList>
            <person name="Wei Y."/>
        </authorList>
    </citation>
    <scope>NUCLEOTIDE SEQUENCE</scope>
    <source>
        <strain evidence="2">PS1</strain>
    </source>
</reference>
<keyword evidence="1" id="KW-0812">Transmembrane</keyword>
<dbReference type="RefSeq" id="WP_243607417.1">
    <property type="nucleotide sequence ID" value="NZ_JALGRD010000011.1"/>
</dbReference>
<dbReference type="Gene3D" id="1.20.1640.10">
    <property type="entry name" value="Multidrug efflux transporter AcrB transmembrane domain"/>
    <property type="match status" value="2"/>
</dbReference>
<feature type="transmembrane region" description="Helical" evidence="1">
    <location>
        <begin position="359"/>
        <end position="380"/>
    </location>
</feature>
<gene>
    <name evidence="2" type="ORF">MST27_18515</name>
</gene>
<keyword evidence="3" id="KW-1185">Reference proteome</keyword>
<dbReference type="GO" id="GO:0005886">
    <property type="term" value="C:plasma membrane"/>
    <property type="evidence" value="ECO:0007669"/>
    <property type="project" value="TreeGrafter"/>
</dbReference>
<dbReference type="SUPFAM" id="SSF82693">
    <property type="entry name" value="Multidrug efflux transporter AcrB pore domain, PN1, PN2, PC1 and PC2 subdomains"/>
    <property type="match status" value="3"/>
</dbReference>
<protein>
    <submittedName>
        <fullName evidence="2">Efflux RND transporter permease subunit</fullName>
    </submittedName>
</protein>
<evidence type="ECO:0000256" key="1">
    <source>
        <dbReference type="SAM" id="Phobius"/>
    </source>
</evidence>
<dbReference type="PANTHER" id="PTHR32063">
    <property type="match status" value="1"/>
</dbReference>
<comment type="caution">
    <text evidence="2">The sequence shown here is derived from an EMBL/GenBank/DDBJ whole genome shotgun (WGS) entry which is preliminary data.</text>
</comment>
<feature type="transmembrane region" description="Helical" evidence="1">
    <location>
        <begin position="858"/>
        <end position="878"/>
    </location>
</feature>
<feature type="transmembrane region" description="Helical" evidence="1">
    <location>
        <begin position="432"/>
        <end position="452"/>
    </location>
</feature>
<keyword evidence="1" id="KW-0472">Membrane</keyword>
<organism evidence="2 3">
    <name type="scientific">Stutzerimonas marianensis</name>
    <dbReference type="NCBI Taxonomy" id="2929513"/>
    <lineage>
        <taxon>Bacteria</taxon>
        <taxon>Pseudomonadati</taxon>
        <taxon>Pseudomonadota</taxon>
        <taxon>Gammaproteobacteria</taxon>
        <taxon>Pseudomonadales</taxon>
        <taxon>Pseudomonadaceae</taxon>
        <taxon>Stutzerimonas</taxon>
    </lineage>
</organism>
<feature type="transmembrane region" description="Helical" evidence="1">
    <location>
        <begin position="885"/>
        <end position="904"/>
    </location>
</feature>
<dbReference type="GO" id="GO:0042910">
    <property type="term" value="F:xenobiotic transmembrane transporter activity"/>
    <property type="evidence" value="ECO:0007669"/>
    <property type="project" value="TreeGrafter"/>
</dbReference>
<dbReference type="SUPFAM" id="SSF82714">
    <property type="entry name" value="Multidrug efflux transporter AcrB TolC docking domain, DN and DC subdomains"/>
    <property type="match status" value="2"/>
</dbReference>
<dbReference type="EMBL" id="JALGRD010000011">
    <property type="protein sequence ID" value="MCJ0975368.1"/>
    <property type="molecule type" value="Genomic_DNA"/>
</dbReference>
<feature type="transmembrane region" description="Helical" evidence="1">
    <location>
        <begin position="386"/>
        <end position="411"/>
    </location>
</feature>
<dbReference type="AlphaFoldDB" id="A0A9X1WCK5"/>
<accession>A0A9X1WCK5</accession>
<proteinExistence type="predicted"/>
<evidence type="ECO:0000313" key="3">
    <source>
        <dbReference type="Proteomes" id="UP001139682"/>
    </source>
</evidence>
<feature type="transmembrane region" description="Helical" evidence="1">
    <location>
        <begin position="987"/>
        <end position="1009"/>
    </location>
</feature>
<sequence length="1018" mass="110962">MDLARYAICKPVNVWLLVLICLVGGVLAFFEMGRLEDPEFTIKEAIVTVQYPGATALEVEQEVTEPLESAIQELAEVKEIRSRSMIGQAEIRVEIQDSYSGDELDQIWDQLRNKVGDAQQELPPGIDPPLVNDDFGDVYGIFFALTGEGLTLRELHEVAKDLRRGLITADGVGQVEIAGVREERILVEVDQARLAALNLSPEEFIAALGDADAAVDAGGVRAGEYFVTIRPTGAFNSLDALRALPVGQGPQSVDLGSIATIRRDYAERPRQLIRHNGEPALTIGISGVSGSNIVEVGQSVEAALEAMQPRMPLGAELHPLYQQHSIVNESVNSFALNVFLSVAIVVGVLCLAMGLRAGVIIGAVLFLTVLGTLLVMWLAGIELERISLGALIIAMGMLVDNAVVVCDGMLIEKQRGRSILEASRKTLQQTQWSLLGATIIGILAFAGIGLSQDTTGEFLFSLFFVIATSLLLSWLLALLVVPLFGHYLLERKGDRDTAGEGQDEAYSGPVYNRYRRIAGGVLAHPWLTVGVLVILTVLSVLGFSRVPQSFFPPSSTPIFYVNLFLPQGTHIRDTSRTAKEVEGYLHELEGVTDVSTFVGAGASRFMLTYAPEQPNPSLMHFLVRTEDAEVIADLVRDVNQTLPGRYPSADVAAAQFMFGPNAEAKLEARISGPDLDQLRALSAEGQRILHEQGEVFNIRDDWRAPVPVLRPRLDLDRLADAGLTRQAVARALSVASEGQRVSVFRERDELIPILLRATEEDRAEPDELMQRLIWSPAMNRYVPLAQVADGIDVATEDSTIRRHGRERTIAIRAEPRDGENTNDAFERIRPLIEDMPLPPGYSLEWGGDHEQSSDAQEALAATLAVPYLAMVLVTVLLFAKVRQPLMIWLVVPMALCGVTLGLLVTGQPFGFMALLGLLSLTGMLIKNAVVLVDEIDRQIADEVPRLTAIVEASASRLRPVMMAAGTTVLGMVPLLFDPFFANMAVTIMGGLGFATLLTLLAVPCLYLLFMRVKPEETR</sequence>
<dbReference type="Pfam" id="PF00873">
    <property type="entry name" value="ACR_tran"/>
    <property type="match status" value="1"/>
</dbReference>
<dbReference type="PANTHER" id="PTHR32063:SF18">
    <property type="entry name" value="CATION EFFLUX SYSTEM PROTEIN"/>
    <property type="match status" value="1"/>
</dbReference>